<sequence length="126" mass="14221">MRVPRAAISGEEEIREICEAFKGIGEDLVWYRSEMPCYAQIASDNFPMGHVNAMIYGPIGLVLSEKLRVGVSLLAPFVRHSDHHHRAKEMYLVVSEGEFRQGEGEWVSPGNRGTLYNPSHIVHAMR</sequence>
<name>A0ABW8NQS3_9PSED</name>
<keyword evidence="2" id="KW-1185">Reference proteome</keyword>
<evidence type="ECO:0000313" key="1">
    <source>
        <dbReference type="EMBL" id="MFK5732231.1"/>
    </source>
</evidence>
<accession>A0ABW8NQS3</accession>
<dbReference type="Proteomes" id="UP001621534">
    <property type="component" value="Unassembled WGS sequence"/>
</dbReference>
<gene>
    <name evidence="1" type="ORF">KW869_01760</name>
</gene>
<protein>
    <submittedName>
        <fullName evidence="1">Dimethylsulfoniopropionate lyase</fullName>
    </submittedName>
</protein>
<dbReference type="InterPro" id="IPR031723">
    <property type="entry name" value="DMSP_lyase"/>
</dbReference>
<dbReference type="GO" id="GO:0016829">
    <property type="term" value="F:lyase activity"/>
    <property type="evidence" value="ECO:0007669"/>
    <property type="project" value="UniProtKB-KW"/>
</dbReference>
<dbReference type="InterPro" id="IPR014710">
    <property type="entry name" value="RmlC-like_jellyroll"/>
</dbReference>
<evidence type="ECO:0000313" key="2">
    <source>
        <dbReference type="Proteomes" id="UP001621534"/>
    </source>
</evidence>
<dbReference type="Pfam" id="PF16867">
    <property type="entry name" value="DMSP_lyase"/>
    <property type="match status" value="1"/>
</dbReference>
<keyword evidence="1" id="KW-0456">Lyase</keyword>
<organism evidence="1 2">
    <name type="scientific">Pseudomonas urmiensis</name>
    <dbReference type="NCBI Taxonomy" id="2745493"/>
    <lineage>
        <taxon>Bacteria</taxon>
        <taxon>Pseudomonadati</taxon>
        <taxon>Pseudomonadota</taxon>
        <taxon>Gammaproteobacteria</taxon>
        <taxon>Pseudomonadales</taxon>
        <taxon>Pseudomonadaceae</taxon>
        <taxon>Pseudomonas</taxon>
    </lineage>
</organism>
<reference evidence="1 2" key="1">
    <citation type="journal article" date="2012" name="Plant Soil">
        <title>Screening of plant growth-promoting traits in arsenic-resistant bacteria isolated from the rhizosphere of soybean plants from Argentinean agricultural soil.</title>
        <authorList>
            <person name="Wevar Oller A.L."/>
            <person name="Talano M.A."/>
            <person name="Agostini E."/>
        </authorList>
    </citation>
    <scope>NUCLEOTIDE SEQUENCE [LARGE SCALE GENOMIC DNA]</scope>
    <source>
        <strain evidence="1 2">AW4</strain>
    </source>
</reference>
<dbReference type="RefSeq" id="WP_201193130.1">
    <property type="nucleotide sequence ID" value="NZ_JAHWXS010000001.1"/>
</dbReference>
<dbReference type="Gene3D" id="2.60.120.10">
    <property type="entry name" value="Jelly Rolls"/>
    <property type="match status" value="1"/>
</dbReference>
<proteinExistence type="predicted"/>
<dbReference type="EMBL" id="JAHWXS010000001">
    <property type="protein sequence ID" value="MFK5732231.1"/>
    <property type="molecule type" value="Genomic_DNA"/>
</dbReference>
<comment type="caution">
    <text evidence="1">The sequence shown here is derived from an EMBL/GenBank/DDBJ whole genome shotgun (WGS) entry which is preliminary data.</text>
</comment>